<reference evidence="1" key="2">
    <citation type="journal article" date="2021" name="PeerJ">
        <title>Extensive microbial diversity within the chicken gut microbiome revealed by metagenomics and culture.</title>
        <authorList>
            <person name="Gilroy R."/>
            <person name="Ravi A."/>
            <person name="Getino M."/>
            <person name="Pursley I."/>
            <person name="Horton D.L."/>
            <person name="Alikhan N.F."/>
            <person name="Baker D."/>
            <person name="Gharbi K."/>
            <person name="Hall N."/>
            <person name="Watson M."/>
            <person name="Adriaenssens E.M."/>
            <person name="Foster-Nyarko E."/>
            <person name="Jarju S."/>
            <person name="Secka A."/>
            <person name="Antonio M."/>
            <person name="Oren A."/>
            <person name="Chaudhuri R.R."/>
            <person name="La Ragione R."/>
            <person name="Hildebrand F."/>
            <person name="Pallen M.J."/>
        </authorList>
    </citation>
    <scope>NUCLEOTIDE SEQUENCE</scope>
    <source>
        <strain evidence="1">ChiBcec16-1751</strain>
    </source>
</reference>
<evidence type="ECO:0000313" key="1">
    <source>
        <dbReference type="EMBL" id="HIS64640.1"/>
    </source>
</evidence>
<evidence type="ECO:0008006" key="3">
    <source>
        <dbReference type="Google" id="ProtNLM"/>
    </source>
</evidence>
<comment type="caution">
    <text evidence="1">The sequence shown here is derived from an EMBL/GenBank/DDBJ whole genome shotgun (WGS) entry which is preliminary data.</text>
</comment>
<gene>
    <name evidence="1" type="ORF">IAA83_04625</name>
</gene>
<dbReference type="EMBL" id="DVJJ01000073">
    <property type="protein sequence ID" value="HIS64640.1"/>
    <property type="molecule type" value="Genomic_DNA"/>
</dbReference>
<protein>
    <recommendedName>
        <fullName evidence="3">PEGA domain-containing protein</fullName>
    </recommendedName>
</protein>
<reference evidence="1" key="1">
    <citation type="submission" date="2020-10" db="EMBL/GenBank/DDBJ databases">
        <authorList>
            <person name="Gilroy R."/>
        </authorList>
    </citation>
    <scope>NUCLEOTIDE SEQUENCE</scope>
    <source>
        <strain evidence="1">ChiBcec16-1751</strain>
    </source>
</reference>
<proteinExistence type="predicted"/>
<organism evidence="1 2">
    <name type="scientific">Candidatus Avoscillospira avistercoris</name>
    <dbReference type="NCBI Taxonomy" id="2840707"/>
    <lineage>
        <taxon>Bacteria</taxon>
        <taxon>Bacillati</taxon>
        <taxon>Bacillota</taxon>
        <taxon>Clostridia</taxon>
        <taxon>Eubacteriales</taxon>
        <taxon>Oscillospiraceae</taxon>
        <taxon>Oscillospiraceae incertae sedis</taxon>
        <taxon>Candidatus Avoscillospira</taxon>
    </lineage>
</organism>
<dbReference type="AlphaFoldDB" id="A0A9D1F928"/>
<dbReference type="Proteomes" id="UP000886741">
    <property type="component" value="Unassembled WGS sequence"/>
</dbReference>
<accession>A0A9D1F928</accession>
<evidence type="ECO:0000313" key="2">
    <source>
        <dbReference type="Proteomes" id="UP000886741"/>
    </source>
</evidence>
<name>A0A9D1F928_9FIRM</name>
<sequence length="245" mass="26957">MIRRQVSAVVLLRDGFTGRVLTGGTVCRLDGQPIRPLWKPEGYLILENLTPGTHRLELLRGGFCPAELTLEIREGTLREETVDLQPGPGYPFPPETAALTVQVQGKKGVPAGELLWMGMPGDAALRLAQDKCLEAGTRVRLFCQGPQIRLPVPGRFLVAGPKGAEIVVLRSLRDGIGQLEAPLTLPHGRGTEWIPVQCQPLDDTGCAVMRFRHPGTVSMFCRGVWTKTPIERGEQEFLWKLEGDH</sequence>